<comment type="caution">
    <text evidence="2">The sequence shown here is derived from an EMBL/GenBank/DDBJ whole genome shotgun (WGS) entry which is preliminary data.</text>
</comment>
<organism evidence="2">
    <name type="scientific">Tanacetum cinerariifolium</name>
    <name type="common">Dalmatian daisy</name>
    <name type="synonym">Chrysanthemum cinerariifolium</name>
    <dbReference type="NCBI Taxonomy" id="118510"/>
    <lineage>
        <taxon>Eukaryota</taxon>
        <taxon>Viridiplantae</taxon>
        <taxon>Streptophyta</taxon>
        <taxon>Embryophyta</taxon>
        <taxon>Tracheophyta</taxon>
        <taxon>Spermatophyta</taxon>
        <taxon>Magnoliopsida</taxon>
        <taxon>eudicotyledons</taxon>
        <taxon>Gunneridae</taxon>
        <taxon>Pentapetalae</taxon>
        <taxon>asterids</taxon>
        <taxon>campanulids</taxon>
        <taxon>Asterales</taxon>
        <taxon>Asteraceae</taxon>
        <taxon>Asteroideae</taxon>
        <taxon>Anthemideae</taxon>
        <taxon>Anthemidinae</taxon>
        <taxon>Tanacetum</taxon>
    </lineage>
</organism>
<proteinExistence type="predicted"/>
<feature type="compositionally biased region" description="Basic and acidic residues" evidence="1">
    <location>
        <begin position="250"/>
        <end position="272"/>
    </location>
</feature>
<protein>
    <recommendedName>
        <fullName evidence="3">Histone deacetylase 14</fullName>
    </recommendedName>
</protein>
<evidence type="ECO:0000313" key="2">
    <source>
        <dbReference type="EMBL" id="GEU75950.1"/>
    </source>
</evidence>
<feature type="region of interest" description="Disordered" evidence="1">
    <location>
        <begin position="591"/>
        <end position="664"/>
    </location>
</feature>
<feature type="compositionally biased region" description="Basic and acidic residues" evidence="1">
    <location>
        <begin position="654"/>
        <end position="664"/>
    </location>
</feature>
<dbReference type="EMBL" id="BKCJ010007184">
    <property type="protein sequence ID" value="GEU75950.1"/>
    <property type="molecule type" value="Genomic_DNA"/>
</dbReference>
<feature type="compositionally biased region" description="Acidic residues" evidence="1">
    <location>
        <begin position="518"/>
        <end position="527"/>
    </location>
</feature>
<dbReference type="AlphaFoldDB" id="A0A6L2MQA8"/>
<feature type="region of interest" description="Disordered" evidence="1">
    <location>
        <begin position="200"/>
        <end position="294"/>
    </location>
</feature>
<evidence type="ECO:0000256" key="1">
    <source>
        <dbReference type="SAM" id="MobiDB-lite"/>
    </source>
</evidence>
<feature type="region of interest" description="Disordered" evidence="1">
    <location>
        <begin position="482"/>
        <end position="549"/>
    </location>
</feature>
<feature type="compositionally biased region" description="Polar residues" evidence="1">
    <location>
        <begin position="200"/>
        <end position="219"/>
    </location>
</feature>
<accession>A0A6L2MQA8</accession>
<feature type="region of interest" description="Disordered" evidence="1">
    <location>
        <begin position="30"/>
        <end position="141"/>
    </location>
</feature>
<sequence>MPVPDELISNNIKNAPYYNAYLEMVAKHDRKVAAKKEGKKKTVSAKQPKSKPAIEKSSKPTPASKPKATKEKTSKASTAKPPKLKPAKENSTKTTLPKQAGKGKIIKGHKAKSLFQLVDEPDEEPAYSEPKPELEHQGEGDEDDMELAIQMKATQPLPIVEGKGKAIVTEEQAAHSLLALHTPKRRSTTYQFIFQRQTPAIEASSTGPSAQVQDDTSANIVRDSHSPADAETCAASEKTNSGDQGQARSDPGRTPDSRPSPEHVVMDEDRAGPDPGESRGALAGPDPEPTHDEFMTDLYPKFINDKSFEDEPEKPNVEAEVVSMVTVPIYQASSSVPPLSTLDTDSSHLPKIKQRPKWLKPILDDKVPATPEPAWVIPSSHIPDAENNWAKALATTYQAPAENSLRKKTEDMRMFMHCYCQQMGKTKLTQADFKGQAYEVVKAFYPNIVHLKFQMKECHKMLTYQIDWANPEGDQVRIDISKHLPLSGPPGVTSEKTNSGGDTEILQIDEKQGKDVDEQVVMDEDQAGPDHGESHGDLAGPDPKPTHDQFMADLYPKFINDKSNEDKSEKPNVEAKVVSMVTVLIYQASSSIPPMSTPAPSRKRRRDDQDPPPPPLPDLDLSKRRRHDTGTFGSSFEDIPMPDTANISDSEDTDSVHLPEIKQRPECKGSGQALSISKMKAACYLDFGLELLIPEHMWINEVCTYDISASYGFGYKHYYTVIESPRAVVFPISNNEQNIMRFKDIYKFSDGTLTNIMEALDYIVKEYKVNWLNPNSRPEGSSKTWNALLVVEYEILTTDSFREPNEHIISAFRTRVHDLCGGEWWRVVGCSELWWSGRKSGGEGME</sequence>
<feature type="compositionally biased region" description="Basic and acidic residues" evidence="1">
    <location>
        <begin position="130"/>
        <end position="139"/>
    </location>
</feature>
<reference evidence="2" key="1">
    <citation type="journal article" date="2019" name="Sci. Rep.">
        <title>Draft genome of Tanacetum cinerariifolium, the natural source of mosquito coil.</title>
        <authorList>
            <person name="Yamashiro T."/>
            <person name="Shiraishi A."/>
            <person name="Satake H."/>
            <person name="Nakayama K."/>
        </authorList>
    </citation>
    <scope>NUCLEOTIDE SEQUENCE</scope>
</reference>
<gene>
    <name evidence="2" type="ORF">Tci_047928</name>
</gene>
<feature type="compositionally biased region" description="Basic and acidic residues" evidence="1">
    <location>
        <begin position="508"/>
        <end position="517"/>
    </location>
</feature>
<evidence type="ECO:0008006" key="3">
    <source>
        <dbReference type="Google" id="ProtNLM"/>
    </source>
</evidence>
<feature type="compositionally biased region" description="Polar residues" evidence="1">
    <location>
        <begin position="237"/>
        <end position="247"/>
    </location>
</feature>
<name>A0A6L2MQA8_TANCI</name>